<evidence type="ECO:0000313" key="1">
    <source>
        <dbReference type="EMBL" id="PMD58664.1"/>
    </source>
</evidence>
<gene>
    <name evidence="1" type="ORF">K444DRAFT_630374</name>
</gene>
<protein>
    <submittedName>
        <fullName evidence="1">Uncharacterized protein</fullName>
    </submittedName>
</protein>
<accession>A0A2J6T6M1</accession>
<dbReference type="RefSeq" id="XP_024735568.1">
    <property type="nucleotide sequence ID" value="XM_024883203.1"/>
</dbReference>
<dbReference type="InParanoid" id="A0A2J6T6M1"/>
<dbReference type="GeneID" id="36591280"/>
<name>A0A2J6T6M1_9HELO</name>
<proteinExistence type="predicted"/>
<organism evidence="1 2">
    <name type="scientific">Hyaloscypha bicolor E</name>
    <dbReference type="NCBI Taxonomy" id="1095630"/>
    <lineage>
        <taxon>Eukaryota</taxon>
        <taxon>Fungi</taxon>
        <taxon>Dikarya</taxon>
        <taxon>Ascomycota</taxon>
        <taxon>Pezizomycotina</taxon>
        <taxon>Leotiomycetes</taxon>
        <taxon>Helotiales</taxon>
        <taxon>Hyaloscyphaceae</taxon>
        <taxon>Hyaloscypha</taxon>
        <taxon>Hyaloscypha bicolor</taxon>
    </lineage>
</organism>
<dbReference type="OrthoDB" id="10310730at2759"/>
<reference evidence="1 2" key="1">
    <citation type="submission" date="2016-04" db="EMBL/GenBank/DDBJ databases">
        <title>A degradative enzymes factory behind the ericoid mycorrhizal symbiosis.</title>
        <authorList>
            <consortium name="DOE Joint Genome Institute"/>
            <person name="Martino E."/>
            <person name="Morin E."/>
            <person name="Grelet G."/>
            <person name="Kuo A."/>
            <person name="Kohler A."/>
            <person name="Daghino S."/>
            <person name="Barry K."/>
            <person name="Choi C."/>
            <person name="Cichocki N."/>
            <person name="Clum A."/>
            <person name="Copeland A."/>
            <person name="Hainaut M."/>
            <person name="Haridas S."/>
            <person name="Labutti K."/>
            <person name="Lindquist E."/>
            <person name="Lipzen A."/>
            <person name="Khouja H.-R."/>
            <person name="Murat C."/>
            <person name="Ohm R."/>
            <person name="Olson A."/>
            <person name="Spatafora J."/>
            <person name="Veneault-Fourrey C."/>
            <person name="Henrissat B."/>
            <person name="Grigoriev I."/>
            <person name="Martin F."/>
            <person name="Perotto S."/>
        </authorList>
    </citation>
    <scope>NUCLEOTIDE SEQUENCE [LARGE SCALE GENOMIC DNA]</scope>
    <source>
        <strain evidence="1 2">E</strain>
    </source>
</reference>
<evidence type="ECO:0000313" key="2">
    <source>
        <dbReference type="Proteomes" id="UP000235371"/>
    </source>
</evidence>
<dbReference type="EMBL" id="KZ613817">
    <property type="protein sequence ID" value="PMD58664.1"/>
    <property type="molecule type" value="Genomic_DNA"/>
</dbReference>
<sequence>MASISVIDRPLGTYRFKVSENREYEVILTPRGPNALELATSVADDGGPRALSGVTVKTSGQKPKIIFPLEKQEVSYLWDTDKKRWVFGDNSDLYGSNRATLNKVVEEFLHPAPRVGSRRAGPLINYLTDSLFFECHLCGEDHNAEFDRAMAEAVDIVIAHQSNPNNPPIRDLALSWCTGDPSVSTILGPVASVKHLEHVTVVMHRHFNEDRLDGEGPNCRFRDIREAQGAIIGGELKGYAFSASIEEFNRFPVDPDEDEDEYE</sequence>
<keyword evidence="2" id="KW-1185">Reference proteome</keyword>
<dbReference type="Proteomes" id="UP000235371">
    <property type="component" value="Unassembled WGS sequence"/>
</dbReference>
<dbReference type="AlphaFoldDB" id="A0A2J6T6M1"/>